<feature type="domain" description="Peptidase C39-like" evidence="2">
    <location>
        <begin position="114"/>
        <end position="240"/>
    </location>
</feature>
<feature type="region of interest" description="Disordered" evidence="1">
    <location>
        <begin position="278"/>
        <end position="313"/>
    </location>
</feature>
<protein>
    <submittedName>
        <fullName evidence="4">Papain like cysteine protease AvrRpt2</fullName>
    </submittedName>
</protein>
<keyword evidence="6" id="KW-1185">Reference proteome</keyword>
<evidence type="ECO:0000313" key="3">
    <source>
        <dbReference type="EMBL" id="AKJ01222.1"/>
    </source>
</evidence>
<gene>
    <name evidence="3" type="ORF">AA314_02848</name>
    <name evidence="4" type="ORF">ATI61_11474</name>
</gene>
<dbReference type="Proteomes" id="UP000256345">
    <property type="component" value="Unassembled WGS sequence"/>
</dbReference>
<reference evidence="3 5" key="1">
    <citation type="submission" date="2015-05" db="EMBL/GenBank/DDBJ databases">
        <title>Genome assembly of Archangium gephyra DSM 2261.</title>
        <authorList>
            <person name="Sharma G."/>
            <person name="Subramanian S."/>
        </authorList>
    </citation>
    <scope>NUCLEOTIDE SEQUENCE [LARGE SCALE GENOMIC DNA]</scope>
    <source>
        <strain evidence="3 5">DSM 2261</strain>
    </source>
</reference>
<dbReference type="GO" id="GO:0008233">
    <property type="term" value="F:peptidase activity"/>
    <property type="evidence" value="ECO:0007669"/>
    <property type="project" value="UniProtKB-KW"/>
</dbReference>
<dbReference type="KEGG" id="age:AA314_02848"/>
<dbReference type="Gene3D" id="3.90.70.10">
    <property type="entry name" value="Cysteine proteinases"/>
    <property type="match status" value="1"/>
</dbReference>
<keyword evidence="4" id="KW-0645">Protease</keyword>
<dbReference type="InterPro" id="IPR039564">
    <property type="entry name" value="Peptidase_C39-like"/>
</dbReference>
<evidence type="ECO:0000313" key="5">
    <source>
        <dbReference type="Proteomes" id="UP000035579"/>
    </source>
</evidence>
<organism evidence="3 5">
    <name type="scientific">Archangium gephyra</name>
    <dbReference type="NCBI Taxonomy" id="48"/>
    <lineage>
        <taxon>Bacteria</taxon>
        <taxon>Pseudomonadati</taxon>
        <taxon>Myxococcota</taxon>
        <taxon>Myxococcia</taxon>
        <taxon>Myxococcales</taxon>
        <taxon>Cystobacterineae</taxon>
        <taxon>Archangiaceae</taxon>
        <taxon>Archangium</taxon>
    </lineage>
</organism>
<accession>A0AAC8Q5G2</accession>
<dbReference type="EMBL" id="QUMU01000014">
    <property type="protein sequence ID" value="REG24466.1"/>
    <property type="molecule type" value="Genomic_DNA"/>
</dbReference>
<dbReference type="AlphaFoldDB" id="A0AAC8Q5G2"/>
<evidence type="ECO:0000313" key="4">
    <source>
        <dbReference type="EMBL" id="REG24466.1"/>
    </source>
</evidence>
<dbReference type="GO" id="GO:0006508">
    <property type="term" value="P:proteolysis"/>
    <property type="evidence" value="ECO:0007669"/>
    <property type="project" value="UniProtKB-KW"/>
</dbReference>
<proteinExistence type="predicted"/>
<dbReference type="EMBL" id="CP011509">
    <property type="protein sequence ID" value="AKJ01222.1"/>
    <property type="molecule type" value="Genomic_DNA"/>
</dbReference>
<reference evidence="4 6" key="2">
    <citation type="submission" date="2018-08" db="EMBL/GenBank/DDBJ databases">
        <title>Genomic Encyclopedia of Archaeal and Bacterial Type Strains, Phase II (KMG-II): from individual species to whole genera.</title>
        <authorList>
            <person name="Goeker M."/>
        </authorList>
    </citation>
    <scope>NUCLEOTIDE SEQUENCE [LARGE SCALE GENOMIC DNA]</scope>
    <source>
        <strain evidence="4 6">DSM 2261</strain>
    </source>
</reference>
<dbReference type="Pfam" id="PF13529">
    <property type="entry name" value="Peptidase_C39_2"/>
    <property type="match status" value="1"/>
</dbReference>
<evidence type="ECO:0000256" key="1">
    <source>
        <dbReference type="SAM" id="MobiDB-lite"/>
    </source>
</evidence>
<feature type="compositionally biased region" description="Low complexity" evidence="1">
    <location>
        <begin position="27"/>
        <end position="40"/>
    </location>
</feature>
<evidence type="ECO:0000313" key="6">
    <source>
        <dbReference type="Proteomes" id="UP000256345"/>
    </source>
</evidence>
<evidence type="ECO:0000259" key="2">
    <source>
        <dbReference type="Pfam" id="PF13529"/>
    </source>
</evidence>
<dbReference type="Proteomes" id="UP000035579">
    <property type="component" value="Chromosome"/>
</dbReference>
<dbReference type="RefSeq" id="WP_053066377.1">
    <property type="nucleotide sequence ID" value="NZ_CP011509.1"/>
</dbReference>
<sequence>MSVKLSSMLGSALSRALELPSQSRVQAPTAPTTPAASTPAPLVPGSSDVFEQVSKVQKEWEAKFADVVQAIAPELEQLAPLESKSLKELANSVNESRNVVAGDQVEKGKWSSSTPVLQQTEDANCGAAAAAMLTKAKGGKEAVSDAELMGELGGRFASREGTTPKQMANMLAHEGMKVKAGTTSVDKDALESTLKSGGKAVAMVDSNEISKKGSAQAPGKAHWVVIDGMDDQGRFMVKDPGSASSYFVKGEELNKAIDTGRNTHQAGGVLLVENAQTPEPAPVVAQESEKNAEALGNTPGGGSMSWRFGRESS</sequence>
<feature type="region of interest" description="Disordered" evidence="1">
    <location>
        <begin position="18"/>
        <end position="46"/>
    </location>
</feature>
<keyword evidence="4" id="KW-0378">Hydrolase</keyword>
<name>A0AAC8Q5G2_9BACT</name>